<dbReference type="EMBL" id="CYXX01000004">
    <property type="protein sequence ID" value="CUM85614.1"/>
    <property type="molecule type" value="Genomic_DNA"/>
</dbReference>
<evidence type="ECO:0000313" key="5">
    <source>
        <dbReference type="EMBL" id="CUM85614.1"/>
    </source>
</evidence>
<feature type="signal peptide" evidence="2">
    <location>
        <begin position="1"/>
        <end position="34"/>
    </location>
</feature>
<dbReference type="Gene3D" id="2.60.40.3930">
    <property type="match status" value="8"/>
</dbReference>
<protein>
    <submittedName>
        <fullName evidence="5">Predicted outer membrane protein</fullName>
    </submittedName>
</protein>
<dbReference type="Proteomes" id="UP000095453">
    <property type="component" value="Unassembled WGS sequence"/>
</dbReference>
<feature type="domain" description="T-Q ester bond containing" evidence="4">
    <location>
        <begin position="1587"/>
        <end position="1715"/>
    </location>
</feature>
<feature type="transmembrane region" description="Helical" evidence="1">
    <location>
        <begin position="1734"/>
        <end position="1753"/>
    </location>
</feature>
<evidence type="ECO:0000313" key="6">
    <source>
        <dbReference type="Proteomes" id="UP000095453"/>
    </source>
</evidence>
<evidence type="ECO:0000256" key="1">
    <source>
        <dbReference type="SAM" id="Phobius"/>
    </source>
</evidence>
<feature type="domain" description="T-Q ester bond containing" evidence="4">
    <location>
        <begin position="899"/>
        <end position="1027"/>
    </location>
</feature>
<evidence type="ECO:0000256" key="2">
    <source>
        <dbReference type="SAM" id="SignalP"/>
    </source>
</evidence>
<dbReference type="NCBIfam" id="NF033903">
    <property type="entry name" value="VaFE_rpt"/>
    <property type="match status" value="7"/>
</dbReference>
<dbReference type="Pfam" id="PF17802">
    <property type="entry name" value="SpaA"/>
    <property type="match status" value="2"/>
</dbReference>
<keyword evidence="1" id="KW-0812">Transmembrane</keyword>
<dbReference type="RefSeq" id="WP_055168084.1">
    <property type="nucleotide sequence ID" value="NZ_CYXX01000004.1"/>
</dbReference>
<feature type="domain" description="T-Q ester bond containing" evidence="4">
    <location>
        <begin position="1163"/>
        <end position="1291"/>
    </location>
</feature>
<feature type="domain" description="SpaA-like prealbumin fold" evidence="3">
    <location>
        <begin position="267"/>
        <end position="338"/>
    </location>
</feature>
<dbReference type="Pfam" id="PF18202">
    <property type="entry name" value="TQ"/>
    <property type="match status" value="8"/>
</dbReference>
<proteinExistence type="predicted"/>
<evidence type="ECO:0000259" key="3">
    <source>
        <dbReference type="Pfam" id="PF17802"/>
    </source>
</evidence>
<accession>A0A173S593</accession>
<feature type="domain" description="T-Q ester bond containing" evidence="4">
    <location>
        <begin position="1501"/>
        <end position="1582"/>
    </location>
</feature>
<feature type="chain" id="PRO_5008011278" evidence="2">
    <location>
        <begin position="35"/>
        <end position="1773"/>
    </location>
</feature>
<keyword evidence="2" id="KW-0732">Signal</keyword>
<feature type="domain" description="T-Q ester bond containing" evidence="4">
    <location>
        <begin position="651"/>
        <end position="771"/>
    </location>
</feature>
<gene>
    <name evidence="5" type="ORF">ERS852444_00805</name>
</gene>
<organism evidence="5 6">
    <name type="scientific">Roseburia inulinivorans</name>
    <dbReference type="NCBI Taxonomy" id="360807"/>
    <lineage>
        <taxon>Bacteria</taxon>
        <taxon>Bacillati</taxon>
        <taxon>Bacillota</taxon>
        <taxon>Clostridia</taxon>
        <taxon>Lachnospirales</taxon>
        <taxon>Lachnospiraceae</taxon>
        <taxon>Roseburia</taxon>
    </lineage>
</organism>
<dbReference type="Gene3D" id="2.60.40.10">
    <property type="entry name" value="Immunoglobulins"/>
    <property type="match status" value="2"/>
</dbReference>
<reference evidence="5 6" key="1">
    <citation type="submission" date="2015-09" db="EMBL/GenBank/DDBJ databases">
        <authorList>
            <consortium name="Pathogen Informatics"/>
        </authorList>
    </citation>
    <scope>NUCLEOTIDE SEQUENCE [LARGE SCALE GENOMIC DNA]</scope>
    <source>
        <strain evidence="5 6">2789STDY5608887</strain>
    </source>
</reference>
<keyword evidence="1" id="KW-1133">Transmembrane helix</keyword>
<feature type="domain" description="T-Q ester bond containing" evidence="4">
    <location>
        <begin position="774"/>
        <end position="896"/>
    </location>
</feature>
<name>A0A173S593_9FIRM</name>
<feature type="domain" description="T-Q ester bond containing" evidence="4">
    <location>
        <begin position="1296"/>
        <end position="1383"/>
    </location>
</feature>
<dbReference type="InterPro" id="IPR041033">
    <property type="entry name" value="SpaA_PFL_dom_1"/>
</dbReference>
<dbReference type="InterPro" id="IPR013783">
    <property type="entry name" value="Ig-like_fold"/>
</dbReference>
<evidence type="ECO:0000259" key="4">
    <source>
        <dbReference type="Pfam" id="PF18202"/>
    </source>
</evidence>
<keyword evidence="1" id="KW-0472">Membrane</keyword>
<dbReference type="InterPro" id="IPR041100">
    <property type="entry name" value="TQ"/>
</dbReference>
<feature type="domain" description="SpaA-like prealbumin fold" evidence="3">
    <location>
        <begin position="380"/>
        <end position="480"/>
    </location>
</feature>
<sequence length="1773" mass="190281">MKILGRIKKSKVLTAVMTAVLIFQSACPTGLAYAAQKSGVSAYAAGQTIDQALGATKTVESVLSQHENDEYYLTTPYGNKGPHGEGGAIDTWDCWKPKGEYGSGAYMNCTGFVVAVLRACGANTSIIGNYTAKDGYNRGNETNAYKWDEYCRDNNAVSYTFSSKEQMLASGILEKGDIIYMEPADWNHSNSDCHIGFFWGSNSSEDLFWHSSSHADGIVKGYFPNSAGGNVISKITPKYPVRYYRVIKTLHKGYLTLHKDSSNKTLTDANDCYSLAGAEYGVYTDSNCSNKVATLTTNVSGNANTVSLNPGRYYVKETKAPKGYFTDSQVYTADVSGANRESSPVKLSVSDNPANDPMAMLLGKYDGQKTYNGAGNLPQGSATLAGAEFTVDYYATLDYKSYDDLKNADVKPTRSWTFKTNENGIANFKADDFVSGDAFYYNSNNDPCIPRGTVVIRETKAPTGYVKSDDVSFQKIQENPTTGAVRTYNVPEVAEQVYRSDIEFTKKADNGSEHLAGVPFKVTSLTTGESHIAVTDENGYFSSASSWNAHDSNTNANDWALTASDTIDSTKLDANAGFWFGNNSVLDGNGTTSTSDAVKADNKLGALPFDTYSIEELRCSANEGYALINTTVTVTRDAKTIDLGTFDDPEPEIHTTAYDASDSDHYVGVGTVKISDKVEYSHLVAGKTYTVIGELHDAATGDAVTVNGQAITAEKTFTAEDSAGSVTLDYAFDSYDLKGKTLVVYETLTDAKGAKLAEHRDKSDVSQQVTVLTPKLSTSAVGDADNSKSVTAEGDVTVTDYVRYTGLTAGQTYTLTGTLMDKSTKKSFVDADGNPVTATAEFTAEAESGTATVTFTFNASSIKTGTKLIAFETLSTNGIEIADHKDINDIDQTVTVKAPVIGTTAVDAADGDKTVTGEENVAVRDTVHYNNVTPGKTYKVIGTLYEKVLDKNGKVTKKVFKDKDGTPVTAEANFTAEDSYGNVDVTFYFDGSSLKEGTSLVAFESLSYNDNEIASHADVNDSGQTVIITKPKLSTTATDALDGDKNLIGEDNATIVDTVHYMNVTPGKTYKVSGTLYEKVTDKNGKVTKKQLLDADGNPVTAETEFVPEDTYGTVDVTFAFDASDLKAKDKVVAFESLSLNGKELASHADIEDKSQTVTITKPEVGTTAKDGFDGNQTVVSDTEVSVVDTVKYKNVTPGKTYKVSGTLYEKVTDKDGKVTKKQLLDADGNPVTAETEFVPEDTYGTVDVTFTFDGSLLKDNTPVVAFESLSYKDKEIASHSDIEDEDQTVTMHTSEIGTTATDKLDGDKTVIADAESTVTDKVEYDHVLTGKAYTMAGILMDAKTGLPVLTGEGAKKYTEDDLTKFTSGLMNVLGFQSNTYSIKVKDKDWGNGAAIVKNADGSYTYDASERTENEDGTWTVKTDTQTLTEQEDGTWKLTGLEGSGSATADGGTSSVRNIEETYKADEVEVTDNGIDWSNAKKLPTASIDLAKVKAYAEENKDLLSCLVYKTAEFTPEKESGSIDMDYTFNSNDVIDRLSGETKNLVVFEVMFKGSIENASDETPVSIVASECDKDNEGQTVKLAPSTIGTTATDKSDGDHELMAGKDAVITDEVKYEGLIPGKEYTLHATLMDKKTGEPLKVADKGVTAELKFTPNSESGTVSINLGEFDATSLDGHTLVVFEELTKQSDIDGKTTDVTVAEHKDINDEGQSVTVTSTPAGSTYGKTGVDMTNIAIAIGILLIAAGCATAYGIKSRKTTKGDADESAEDNTEA</sequence>
<feature type="domain" description="T-Q ester bond containing" evidence="4">
    <location>
        <begin position="1031"/>
        <end position="1159"/>
    </location>
</feature>